<dbReference type="InterPro" id="IPR014729">
    <property type="entry name" value="Rossmann-like_a/b/a_fold"/>
</dbReference>
<evidence type="ECO:0000256" key="1">
    <source>
        <dbReference type="ARBA" id="ARBA00010928"/>
    </source>
</evidence>
<dbReference type="GO" id="GO:0047348">
    <property type="term" value="F:glycerol-3-phosphate cytidylyltransferase activity"/>
    <property type="evidence" value="ECO:0007669"/>
    <property type="project" value="UniProtKB-EC"/>
</dbReference>
<name>A0A6N2W3B2_9FIRM</name>
<dbReference type="SUPFAM" id="SSF51735">
    <property type="entry name" value="NAD(P)-binding Rossmann-fold domains"/>
    <property type="match status" value="1"/>
</dbReference>
<evidence type="ECO:0000259" key="3">
    <source>
        <dbReference type="Pfam" id="PF01408"/>
    </source>
</evidence>
<dbReference type="Pfam" id="PF01467">
    <property type="entry name" value="CTP_transf_like"/>
    <property type="match status" value="1"/>
</dbReference>
<dbReference type="GO" id="GO:0000166">
    <property type="term" value="F:nucleotide binding"/>
    <property type="evidence" value="ECO:0007669"/>
    <property type="project" value="InterPro"/>
</dbReference>
<dbReference type="EC" id="2.7.7.39" evidence="6"/>
<dbReference type="Gene3D" id="3.30.360.10">
    <property type="entry name" value="Dihydrodipicolinate Reductase, domain 2"/>
    <property type="match status" value="1"/>
</dbReference>
<dbReference type="PANTHER" id="PTHR22604">
    <property type="entry name" value="OXIDOREDUCTASES"/>
    <property type="match status" value="1"/>
</dbReference>
<dbReference type="InterPro" id="IPR004821">
    <property type="entry name" value="Cyt_trans-like"/>
</dbReference>
<dbReference type="InterPro" id="IPR000683">
    <property type="entry name" value="Gfo/Idh/MocA-like_OxRdtase_N"/>
</dbReference>
<evidence type="ECO:0000256" key="2">
    <source>
        <dbReference type="ARBA" id="ARBA00023002"/>
    </source>
</evidence>
<dbReference type="PANTHER" id="PTHR22604:SF105">
    <property type="entry name" value="TRANS-1,2-DIHYDROBENZENE-1,2-DIOL DEHYDROGENASE"/>
    <property type="match status" value="1"/>
</dbReference>
<feature type="domain" description="GFO/IDH/MocA-like oxidoreductase" evidence="5">
    <location>
        <begin position="256"/>
        <end position="369"/>
    </location>
</feature>
<dbReference type="EMBL" id="CACRTF010000014">
    <property type="protein sequence ID" value="VYT36347.1"/>
    <property type="molecule type" value="Genomic_DNA"/>
</dbReference>
<evidence type="ECO:0000259" key="4">
    <source>
        <dbReference type="Pfam" id="PF01467"/>
    </source>
</evidence>
<keyword evidence="6" id="KW-0548">Nucleotidyltransferase</keyword>
<feature type="domain" description="Gfo/Idh/MocA-like oxidoreductase N-terminal" evidence="3">
    <location>
        <begin position="132"/>
        <end position="247"/>
    </location>
</feature>
<dbReference type="InterPro" id="IPR055170">
    <property type="entry name" value="GFO_IDH_MocA-like_dom"/>
</dbReference>
<dbReference type="Pfam" id="PF22725">
    <property type="entry name" value="GFO_IDH_MocA_C3"/>
    <property type="match status" value="1"/>
</dbReference>
<accession>A0A6N2W3B2</accession>
<dbReference type="RefSeq" id="WP_002577813.1">
    <property type="nucleotide sequence ID" value="NZ_BAABZS010000001.1"/>
</dbReference>
<gene>
    <name evidence="6" type="primary">tagD_1</name>
    <name evidence="6" type="ORF">CBLFYP116_03215</name>
</gene>
<dbReference type="SUPFAM" id="SSF52374">
    <property type="entry name" value="Nucleotidylyl transferase"/>
    <property type="match status" value="1"/>
</dbReference>
<keyword evidence="6" id="KW-0808">Transferase</keyword>
<evidence type="ECO:0000259" key="5">
    <source>
        <dbReference type="Pfam" id="PF22725"/>
    </source>
</evidence>
<dbReference type="Gene3D" id="3.40.50.720">
    <property type="entry name" value="NAD(P)-binding Rossmann-like Domain"/>
    <property type="match status" value="1"/>
</dbReference>
<dbReference type="AlphaFoldDB" id="A0A6N2W3B2"/>
<comment type="similarity">
    <text evidence="1">Belongs to the Gfo/Idh/MocA family.</text>
</comment>
<dbReference type="SUPFAM" id="SSF55347">
    <property type="entry name" value="Glyceraldehyde-3-phosphate dehydrogenase-like, C-terminal domain"/>
    <property type="match status" value="1"/>
</dbReference>
<evidence type="ECO:0000313" key="6">
    <source>
        <dbReference type="EMBL" id="VYT36347.1"/>
    </source>
</evidence>
<keyword evidence="2" id="KW-0560">Oxidoreductase</keyword>
<dbReference type="GO" id="GO:0016491">
    <property type="term" value="F:oxidoreductase activity"/>
    <property type="evidence" value="ECO:0007669"/>
    <property type="project" value="UniProtKB-KW"/>
</dbReference>
<dbReference type="Gene3D" id="3.40.50.620">
    <property type="entry name" value="HUPs"/>
    <property type="match status" value="1"/>
</dbReference>
<dbReference type="InterPro" id="IPR036291">
    <property type="entry name" value="NAD(P)-bd_dom_sf"/>
</dbReference>
<dbReference type="InterPro" id="IPR050984">
    <property type="entry name" value="Gfo/Idh/MocA_domain"/>
</dbReference>
<proteinExistence type="inferred from homology"/>
<dbReference type="NCBIfam" id="TIGR00125">
    <property type="entry name" value="cyt_tran_rel"/>
    <property type="match status" value="1"/>
</dbReference>
<dbReference type="Pfam" id="PF01408">
    <property type="entry name" value="GFO_IDH_MocA"/>
    <property type="match status" value="1"/>
</dbReference>
<sequence length="456" mass="51868">MKKVITYGTFDLFHEGHYKLLERARALGDYLIVGVTTEHFDEIRGKVNVIDPILERIDNVRQTGFADEIIIEDHEGQKIEDIQRYGVDTFTVGSDWVGTFDYLKVFCNVVYLDRTPDISSTQLRKNRFRIVKTGIIGTGRIAPRFVGEAKFVSGINIICAYNPEKESAQAFSRKCRIRCYTKDYETFLGKVDAVYIASPHETHYDYAKRALEHGVHVLCEKPMTFTEAETVELYQLAREKHCVLMEGIKAAYCPGFQQLVNVAKSGKIGEIRDVEACFSRIADTFAREMTDERYGGAFLEFGGYALLPVIKLLGTDFEDIRIDSIPAENGIDLYTKIQFRYKNGLGLAKAGVGVKSEGQLVVAGTKGYILAQSPWWLTRRFEIRYEDPSVIERFEPNFQGDGLRYEISEFVSKINNPDLCHFKLTPEECTAMARVTEAFMEQRRQTRGNGGRCCLN</sequence>
<feature type="domain" description="Cytidyltransferase-like" evidence="4">
    <location>
        <begin position="5"/>
        <end position="125"/>
    </location>
</feature>
<protein>
    <submittedName>
        <fullName evidence="6">Glycerol-3-phosphate cytidylyltransferase</fullName>
        <ecNumber evidence="6">2.7.7.39</ecNumber>
    </submittedName>
</protein>
<organism evidence="6">
    <name type="scientific">Enterocloster bolteae</name>
    <dbReference type="NCBI Taxonomy" id="208479"/>
    <lineage>
        <taxon>Bacteria</taxon>
        <taxon>Bacillati</taxon>
        <taxon>Bacillota</taxon>
        <taxon>Clostridia</taxon>
        <taxon>Lachnospirales</taxon>
        <taxon>Lachnospiraceae</taxon>
        <taxon>Enterocloster</taxon>
    </lineage>
</organism>
<reference evidence="6" key="1">
    <citation type="submission" date="2019-11" db="EMBL/GenBank/DDBJ databases">
        <authorList>
            <person name="Feng L."/>
        </authorList>
    </citation>
    <scope>NUCLEOTIDE SEQUENCE</scope>
    <source>
        <strain evidence="6">CbolteaeLFYP116</strain>
    </source>
</reference>
<dbReference type="GeneID" id="23116315"/>